<evidence type="ECO:0000256" key="2">
    <source>
        <dbReference type="ARBA" id="ARBA00022737"/>
    </source>
</evidence>
<organism evidence="5 6">
    <name type="scientific">Eptatretus burgeri</name>
    <name type="common">Inshore hagfish</name>
    <dbReference type="NCBI Taxonomy" id="7764"/>
    <lineage>
        <taxon>Eukaryota</taxon>
        <taxon>Metazoa</taxon>
        <taxon>Chordata</taxon>
        <taxon>Craniata</taxon>
        <taxon>Vertebrata</taxon>
        <taxon>Cyclostomata</taxon>
        <taxon>Myxini</taxon>
        <taxon>Myxiniformes</taxon>
        <taxon>Myxinidae</taxon>
        <taxon>Eptatretinae</taxon>
        <taxon>Eptatretus</taxon>
    </lineage>
</organism>
<evidence type="ECO:0000256" key="1">
    <source>
        <dbReference type="ARBA" id="ARBA00005949"/>
    </source>
</evidence>
<evidence type="ECO:0000256" key="4">
    <source>
        <dbReference type="PROSITE-ProRule" id="PRU00023"/>
    </source>
</evidence>
<dbReference type="PROSITE" id="PS50297">
    <property type="entry name" value="ANK_REP_REGION"/>
    <property type="match status" value="1"/>
</dbReference>
<dbReference type="PRINTS" id="PR01415">
    <property type="entry name" value="ANKYRIN"/>
</dbReference>
<dbReference type="SUPFAM" id="SSF48403">
    <property type="entry name" value="Ankyrin repeat"/>
    <property type="match status" value="1"/>
</dbReference>
<reference evidence="5" key="2">
    <citation type="submission" date="2025-09" db="UniProtKB">
        <authorList>
            <consortium name="Ensembl"/>
        </authorList>
    </citation>
    <scope>IDENTIFICATION</scope>
</reference>
<dbReference type="PANTHER" id="PTHR24136:SF15">
    <property type="entry name" value="ANK_REP_REGION DOMAIN-CONTAINING PROTEIN"/>
    <property type="match status" value="1"/>
</dbReference>
<dbReference type="InterPro" id="IPR002110">
    <property type="entry name" value="Ankyrin_rpt"/>
</dbReference>
<dbReference type="PANTHER" id="PTHR24136">
    <property type="entry name" value="SOWAH (DROSOPHILA) HOMOLOG"/>
    <property type="match status" value="1"/>
</dbReference>
<dbReference type="SMART" id="SM00248">
    <property type="entry name" value="ANK"/>
    <property type="match status" value="5"/>
</dbReference>
<dbReference type="OMA" id="TLMAGSW"/>
<feature type="repeat" description="ANK" evidence="4">
    <location>
        <begin position="140"/>
        <end position="173"/>
    </location>
</feature>
<comment type="similarity">
    <text evidence="1">Belongs to the ankyrin SOCS box (ASB) family.</text>
</comment>
<dbReference type="GeneTree" id="ENSGT00940000165522"/>
<accession>A0A8C4R7H3</accession>
<name>A0A8C4R7H3_EPTBU</name>
<dbReference type="GO" id="GO:0045732">
    <property type="term" value="P:positive regulation of protein catabolic process"/>
    <property type="evidence" value="ECO:0007669"/>
    <property type="project" value="TreeGrafter"/>
</dbReference>
<evidence type="ECO:0000313" key="6">
    <source>
        <dbReference type="Proteomes" id="UP000694388"/>
    </source>
</evidence>
<keyword evidence="3 4" id="KW-0040">ANK repeat</keyword>
<evidence type="ECO:0000256" key="3">
    <source>
        <dbReference type="ARBA" id="ARBA00023043"/>
    </source>
</evidence>
<keyword evidence="2" id="KW-0677">Repeat</keyword>
<feature type="repeat" description="ANK" evidence="4">
    <location>
        <begin position="72"/>
        <end position="97"/>
    </location>
</feature>
<protein>
    <submittedName>
        <fullName evidence="5">Uncharacterized protein</fullName>
    </submittedName>
</protein>
<dbReference type="AlphaFoldDB" id="A0A8C4R7H3"/>
<dbReference type="Pfam" id="PF12796">
    <property type="entry name" value="Ank_2"/>
    <property type="match status" value="2"/>
</dbReference>
<dbReference type="Ensembl" id="ENSEBUT00000025931.1">
    <property type="protein sequence ID" value="ENSEBUP00000025355.1"/>
    <property type="gene ID" value="ENSEBUG00000015636.1"/>
</dbReference>
<evidence type="ECO:0000313" key="5">
    <source>
        <dbReference type="Ensembl" id="ENSEBUP00000025355.1"/>
    </source>
</evidence>
<keyword evidence="6" id="KW-1185">Reference proteome</keyword>
<dbReference type="Gene3D" id="1.25.40.20">
    <property type="entry name" value="Ankyrin repeat-containing domain"/>
    <property type="match status" value="1"/>
</dbReference>
<dbReference type="InterPro" id="IPR036770">
    <property type="entry name" value="Ankyrin_rpt-contain_sf"/>
</dbReference>
<reference evidence="5" key="1">
    <citation type="submission" date="2025-08" db="UniProtKB">
        <authorList>
            <consortium name="Ensembl"/>
        </authorList>
    </citation>
    <scope>IDENTIFICATION</scope>
</reference>
<dbReference type="PROSITE" id="PS50088">
    <property type="entry name" value="ANK_REPEAT"/>
    <property type="match status" value="3"/>
</dbReference>
<proteinExistence type="inferred from homology"/>
<dbReference type="Proteomes" id="UP000694388">
    <property type="component" value="Unplaced"/>
</dbReference>
<dbReference type="GO" id="GO:0016567">
    <property type="term" value="P:protein ubiquitination"/>
    <property type="evidence" value="ECO:0007669"/>
    <property type="project" value="TreeGrafter"/>
</dbReference>
<feature type="repeat" description="ANK" evidence="4">
    <location>
        <begin position="8"/>
        <end position="40"/>
    </location>
</feature>
<sequence length="189" mass="19655">MLTQSSADGHTPLHLACMTGHSACVCALISAGANVNKKDVDGKTAVYMASEMGNVACIKALQAVGAIVEPEFGRSPLHVAASRGNRACLDELLVMPGIQKSLDLELPSLGSPLYLCCQGDHEACVLSLLRAGADVSKGMGATSPLHAAVNSCTSPSLVQLLLRFGAQARRRDTHGKGLRAACQAWESDT</sequence>
<dbReference type="InterPro" id="IPR051573">
    <property type="entry name" value="Ankyrin-SOCS_box_domain"/>
</dbReference>